<dbReference type="Gene3D" id="2.60.40.1120">
    <property type="entry name" value="Carboxypeptidase-like, regulatory domain"/>
    <property type="match status" value="1"/>
</dbReference>
<reference evidence="1" key="1">
    <citation type="journal article" date="2014" name="Front. Microbiol.">
        <title>High frequency of phylogenetically diverse reductive dehalogenase-homologous genes in deep subseafloor sedimentary metagenomes.</title>
        <authorList>
            <person name="Kawai M."/>
            <person name="Futagami T."/>
            <person name="Toyoda A."/>
            <person name="Takaki Y."/>
            <person name="Nishi S."/>
            <person name="Hori S."/>
            <person name="Arai W."/>
            <person name="Tsubouchi T."/>
            <person name="Morono Y."/>
            <person name="Uchiyama I."/>
            <person name="Ito T."/>
            <person name="Fujiyama A."/>
            <person name="Inagaki F."/>
            <person name="Takami H."/>
        </authorList>
    </citation>
    <scope>NUCLEOTIDE SEQUENCE</scope>
    <source>
        <strain evidence="1">Expedition CK06-06</strain>
    </source>
</reference>
<proteinExistence type="predicted"/>
<feature type="non-terminal residue" evidence="1">
    <location>
        <position position="109"/>
    </location>
</feature>
<dbReference type="PROSITE" id="PS51257">
    <property type="entry name" value="PROKAR_LIPOPROTEIN"/>
    <property type="match status" value="1"/>
</dbReference>
<dbReference type="SUPFAM" id="SSF49452">
    <property type="entry name" value="Starch-binding domain-like"/>
    <property type="match status" value="1"/>
</dbReference>
<evidence type="ECO:0008006" key="2">
    <source>
        <dbReference type="Google" id="ProtNLM"/>
    </source>
</evidence>
<evidence type="ECO:0000313" key="1">
    <source>
        <dbReference type="EMBL" id="GAG10033.1"/>
    </source>
</evidence>
<dbReference type="GO" id="GO:0030246">
    <property type="term" value="F:carbohydrate binding"/>
    <property type="evidence" value="ECO:0007669"/>
    <property type="project" value="InterPro"/>
</dbReference>
<gene>
    <name evidence="1" type="ORF">S01H1_40941</name>
</gene>
<dbReference type="EMBL" id="BARS01025945">
    <property type="protein sequence ID" value="GAG10033.1"/>
    <property type="molecule type" value="Genomic_DNA"/>
</dbReference>
<dbReference type="Pfam" id="PF13620">
    <property type="entry name" value="CarboxypepD_reg"/>
    <property type="match status" value="1"/>
</dbReference>
<name>X0VC43_9ZZZZ</name>
<dbReference type="AlphaFoldDB" id="X0VC43"/>
<organism evidence="1">
    <name type="scientific">marine sediment metagenome</name>
    <dbReference type="NCBI Taxonomy" id="412755"/>
    <lineage>
        <taxon>unclassified sequences</taxon>
        <taxon>metagenomes</taxon>
        <taxon>ecological metagenomes</taxon>
    </lineage>
</organism>
<comment type="caution">
    <text evidence="1">The sequence shown here is derived from an EMBL/GenBank/DDBJ whole genome shotgun (WGS) entry which is preliminary data.</text>
</comment>
<dbReference type="InterPro" id="IPR013784">
    <property type="entry name" value="Carb-bd-like_fold"/>
</dbReference>
<sequence length="109" mass="11507">MKGKLFRIVFRLSVVVVGISFLLFFGGGCSPTPVSTGSIQGVVTDNQSDEPLAGVLISAGSVSTTSDSLGNYILNKVPVGNREITVVLDGYSSQTETVEIIENEIIELN</sequence>
<protein>
    <recommendedName>
        <fullName evidence="2">PEGA domain-containing protein</fullName>
    </recommendedName>
</protein>
<accession>X0VC43</accession>